<dbReference type="InterPro" id="IPR036696">
    <property type="entry name" value="YdfO-like_sf"/>
</dbReference>
<proteinExistence type="predicted"/>
<dbReference type="EMBL" id="CP117880">
    <property type="protein sequence ID" value="WDF67407.1"/>
    <property type="molecule type" value="Genomic_DNA"/>
</dbReference>
<accession>A0ABY7WFZ7</accession>
<dbReference type="Pfam" id="PF07166">
    <property type="entry name" value="DUF1398"/>
    <property type="match status" value="1"/>
</dbReference>
<reference evidence="1 2" key="1">
    <citation type="submission" date="2023-02" db="EMBL/GenBank/DDBJ databases">
        <title>Genome sequence of Sphingobacterium sp. KACC 22765.</title>
        <authorList>
            <person name="Kim S."/>
            <person name="Heo J."/>
            <person name="Kwon S.-W."/>
        </authorList>
    </citation>
    <scope>NUCLEOTIDE SEQUENCE [LARGE SCALE GENOMIC DNA]</scope>
    <source>
        <strain evidence="1 2">KACC 22765</strain>
    </source>
</reference>
<dbReference type="InterPro" id="IPR009833">
    <property type="entry name" value="DUF1398"/>
</dbReference>
<evidence type="ECO:0000313" key="1">
    <source>
        <dbReference type="EMBL" id="WDF67407.1"/>
    </source>
</evidence>
<dbReference type="SUPFAM" id="SSF160419">
    <property type="entry name" value="YdfO-like"/>
    <property type="match status" value="1"/>
</dbReference>
<protein>
    <submittedName>
        <fullName evidence="1">DUF1398 family protein</fullName>
    </submittedName>
</protein>
<gene>
    <name evidence="1" type="ORF">PQ465_13965</name>
</gene>
<name>A0ABY7WFZ7_9SPHI</name>
<dbReference type="RefSeq" id="WP_274266136.1">
    <property type="nucleotide sequence ID" value="NZ_CP117880.1"/>
</dbReference>
<dbReference type="Gene3D" id="3.30.1810.10">
    <property type="entry name" value="YdfO-like"/>
    <property type="match status" value="1"/>
</dbReference>
<dbReference type="Proteomes" id="UP001221558">
    <property type="component" value="Chromosome"/>
</dbReference>
<evidence type="ECO:0000313" key="2">
    <source>
        <dbReference type="Proteomes" id="UP001221558"/>
    </source>
</evidence>
<keyword evidence="2" id="KW-1185">Reference proteome</keyword>
<sequence>MFTVEQIKNAHSKVQSGADFPAYIQELKALGVITYDTFVHDGHADYHGVEGYTVSSSPLYDHLPIAAEVNQTQFAADLLAHQQGKTDYLQFCQDVASNGVSKWIVDLTAMTCTYIDLKGQAVLSEAIPV</sequence>
<organism evidence="1 2">
    <name type="scientific">Sphingobacterium oryzagri</name>
    <dbReference type="NCBI Taxonomy" id="3025669"/>
    <lineage>
        <taxon>Bacteria</taxon>
        <taxon>Pseudomonadati</taxon>
        <taxon>Bacteroidota</taxon>
        <taxon>Sphingobacteriia</taxon>
        <taxon>Sphingobacteriales</taxon>
        <taxon>Sphingobacteriaceae</taxon>
        <taxon>Sphingobacterium</taxon>
    </lineage>
</organism>